<dbReference type="KEGG" id="mpk:VL20_3291"/>
<reference evidence="1 2" key="1">
    <citation type="journal article" date="2016" name="Stand. Genomic Sci.">
        <title>Complete genome sequence and genomic characterization of Microcystis panniformis FACHB 1757 by third-generation sequencing.</title>
        <authorList>
            <person name="Zhang J.Y."/>
            <person name="Guan R."/>
            <person name="Zhang H.J."/>
            <person name="Li H."/>
            <person name="Xiao P."/>
            <person name="Yu G.L."/>
            <person name="Du L."/>
            <person name="Cao D.M."/>
            <person name="Zhu B.C."/>
            <person name="Li R.H."/>
            <person name="Lu Z.H."/>
        </authorList>
    </citation>
    <scope>NUCLEOTIDE SEQUENCE [LARGE SCALE GENOMIC DNA]</scope>
    <source>
        <strain evidence="1 2">FACHB-1757</strain>
    </source>
</reference>
<accession>A0A0K1S2V3</accession>
<evidence type="ECO:0000313" key="2">
    <source>
        <dbReference type="Proteomes" id="UP000068167"/>
    </source>
</evidence>
<sequence>MTITPKSEQLNSDTLLEQEAKTLKTSFPSNSSPNSKAIFLQQAGALSDDSSLADLRDSIYQARGRSETDNDVSS</sequence>
<dbReference type="RefSeq" id="WP_016516632.1">
    <property type="nucleotide sequence ID" value="NZ_CP011339.1"/>
</dbReference>
<protein>
    <submittedName>
        <fullName evidence="1">Uncharacterized protein</fullName>
    </submittedName>
</protein>
<organism evidence="1 2">
    <name type="scientific">Microcystis panniformis FACHB-1757</name>
    <dbReference type="NCBI Taxonomy" id="1638788"/>
    <lineage>
        <taxon>Bacteria</taxon>
        <taxon>Bacillati</taxon>
        <taxon>Cyanobacteriota</taxon>
        <taxon>Cyanophyceae</taxon>
        <taxon>Oscillatoriophycideae</taxon>
        <taxon>Chroococcales</taxon>
        <taxon>Microcystaceae</taxon>
        <taxon>Microcystis</taxon>
    </lineage>
</organism>
<name>A0A0K1S2V3_9CHRO</name>
<dbReference type="PATRIC" id="fig|1638788.3.peg.3319"/>
<dbReference type="AlphaFoldDB" id="A0A0K1S2V3"/>
<gene>
    <name evidence="1" type="ORF">VL20_3291</name>
</gene>
<evidence type="ECO:0000313" key="1">
    <source>
        <dbReference type="EMBL" id="AKV68301.1"/>
    </source>
</evidence>
<dbReference type="EMBL" id="CP011339">
    <property type="protein sequence ID" value="AKV68301.1"/>
    <property type="molecule type" value="Genomic_DNA"/>
</dbReference>
<proteinExistence type="predicted"/>
<keyword evidence="2" id="KW-1185">Reference proteome</keyword>
<dbReference type="Proteomes" id="UP000068167">
    <property type="component" value="Chromosome"/>
</dbReference>